<dbReference type="Proteomes" id="UP001458880">
    <property type="component" value="Unassembled WGS sequence"/>
</dbReference>
<sequence>MPKRIDQTPNTVSAVATRMVKQKQTTMGVGGEEERCRFDPRNLPKTATEVFLWDGGEVPFRPAQFAQNGNRGISLGRDATWTTDLAEMGDNGAEREEMRWRRRRCVCKIEGNLIWQRLR</sequence>
<evidence type="ECO:0000256" key="1">
    <source>
        <dbReference type="SAM" id="MobiDB-lite"/>
    </source>
</evidence>
<organism evidence="2 3">
    <name type="scientific">Popillia japonica</name>
    <name type="common">Japanese beetle</name>
    <dbReference type="NCBI Taxonomy" id="7064"/>
    <lineage>
        <taxon>Eukaryota</taxon>
        <taxon>Metazoa</taxon>
        <taxon>Ecdysozoa</taxon>
        <taxon>Arthropoda</taxon>
        <taxon>Hexapoda</taxon>
        <taxon>Insecta</taxon>
        <taxon>Pterygota</taxon>
        <taxon>Neoptera</taxon>
        <taxon>Endopterygota</taxon>
        <taxon>Coleoptera</taxon>
        <taxon>Polyphaga</taxon>
        <taxon>Scarabaeiformia</taxon>
        <taxon>Scarabaeidae</taxon>
        <taxon>Rutelinae</taxon>
        <taxon>Popillia</taxon>
    </lineage>
</organism>
<comment type="caution">
    <text evidence="2">The sequence shown here is derived from an EMBL/GenBank/DDBJ whole genome shotgun (WGS) entry which is preliminary data.</text>
</comment>
<protein>
    <submittedName>
        <fullName evidence="2">Uncharacterized protein</fullName>
    </submittedName>
</protein>
<evidence type="ECO:0000313" key="2">
    <source>
        <dbReference type="EMBL" id="KAK9704593.1"/>
    </source>
</evidence>
<reference evidence="2 3" key="1">
    <citation type="journal article" date="2024" name="BMC Genomics">
        <title>De novo assembly and annotation of Popillia japonica's genome with initial clues to its potential as an invasive pest.</title>
        <authorList>
            <person name="Cucini C."/>
            <person name="Boschi S."/>
            <person name="Funari R."/>
            <person name="Cardaioli E."/>
            <person name="Iannotti N."/>
            <person name="Marturano G."/>
            <person name="Paoli F."/>
            <person name="Bruttini M."/>
            <person name="Carapelli A."/>
            <person name="Frati F."/>
            <person name="Nardi F."/>
        </authorList>
    </citation>
    <scope>NUCLEOTIDE SEQUENCE [LARGE SCALE GENOMIC DNA]</scope>
    <source>
        <strain evidence="2">DMR45628</strain>
    </source>
</reference>
<evidence type="ECO:0000313" key="3">
    <source>
        <dbReference type="Proteomes" id="UP001458880"/>
    </source>
</evidence>
<feature type="region of interest" description="Disordered" evidence="1">
    <location>
        <begin position="20"/>
        <end position="39"/>
    </location>
</feature>
<dbReference type="EMBL" id="JASPKY010000346">
    <property type="protein sequence ID" value="KAK9704593.1"/>
    <property type="molecule type" value="Genomic_DNA"/>
</dbReference>
<gene>
    <name evidence="2" type="ORF">QE152_g27749</name>
</gene>
<keyword evidence="3" id="KW-1185">Reference proteome</keyword>
<proteinExistence type="predicted"/>
<name>A0AAW1JNM1_POPJA</name>
<dbReference type="AlphaFoldDB" id="A0AAW1JNM1"/>
<accession>A0AAW1JNM1</accession>